<gene>
    <name evidence="2" type="ORF">FHX46_001502</name>
</gene>
<feature type="region of interest" description="Disordered" evidence="1">
    <location>
        <begin position="1"/>
        <end position="22"/>
    </location>
</feature>
<keyword evidence="3" id="KW-1185">Reference proteome</keyword>
<reference evidence="2 3" key="1">
    <citation type="submission" date="2020-03" db="EMBL/GenBank/DDBJ databases">
        <title>Sequencing the genomes of 1000 actinobacteria strains.</title>
        <authorList>
            <person name="Klenk H.-P."/>
        </authorList>
    </citation>
    <scope>NUCLEOTIDE SEQUENCE [LARGE SCALE GENOMIC DNA]</scope>
    <source>
        <strain evidence="2 3">DSM 45668</strain>
    </source>
</reference>
<dbReference type="RefSeq" id="WP_167111902.1">
    <property type="nucleotide sequence ID" value="NZ_JAANOU010000001.1"/>
</dbReference>
<dbReference type="Proteomes" id="UP000754495">
    <property type="component" value="Unassembled WGS sequence"/>
</dbReference>
<evidence type="ECO:0000313" key="3">
    <source>
        <dbReference type="Proteomes" id="UP000754495"/>
    </source>
</evidence>
<dbReference type="InterPro" id="IPR027417">
    <property type="entry name" value="P-loop_NTPase"/>
</dbReference>
<organism evidence="2 3">
    <name type="scientific">Amycolatopsis viridis</name>
    <dbReference type="NCBI Taxonomy" id="185678"/>
    <lineage>
        <taxon>Bacteria</taxon>
        <taxon>Bacillati</taxon>
        <taxon>Actinomycetota</taxon>
        <taxon>Actinomycetes</taxon>
        <taxon>Pseudonocardiales</taxon>
        <taxon>Pseudonocardiaceae</taxon>
        <taxon>Amycolatopsis</taxon>
    </lineage>
</organism>
<name>A0ABX0SPT2_9PSEU</name>
<dbReference type="EMBL" id="JAANOU010000001">
    <property type="protein sequence ID" value="NIH78972.1"/>
    <property type="molecule type" value="Genomic_DNA"/>
</dbReference>
<comment type="caution">
    <text evidence="2">The sequence shown here is derived from an EMBL/GenBank/DDBJ whole genome shotgun (WGS) entry which is preliminary data.</text>
</comment>
<evidence type="ECO:0000256" key="1">
    <source>
        <dbReference type="SAM" id="MobiDB-lite"/>
    </source>
</evidence>
<evidence type="ECO:0008006" key="4">
    <source>
        <dbReference type="Google" id="ProtNLM"/>
    </source>
</evidence>
<proteinExistence type="predicted"/>
<accession>A0ABX0SPT2</accession>
<sequence length="637" mass="69877">MTAPVNQTEIADVRGSVHSGSGDQIDNSTHYYQFLRLVRDDPVPAARRPITAGDLRWLRIRFEPPPGFDKAERVVTGGVVVLSGPTGSGRETAARMLLCPEGEEDNEIHEIDIEAGAAAALGDVEAADRLLVNLSDLDRWTFHGYHRELRSLAAAVEQSGARLAVVINQVQEAWLTDELRRRVVPLGRPGAVPVVLTHLAAAGIDLPPDGVDRAAGEVLEAAAMSELARVAYLVVAESENRRGAAADWLAAAVEAIRGYPGELGQLLDRHRDGRQRALLFAATAFAGARLDTVAVAERTLLGLIGFPEPEQHWLEHDGVVGRLGRLGAEVADRRVGFGRIGYADAVFGRLWDEYAGLHEDLERWIADTVVTPPLADDERRLAGDRLGDQLLRSRDGRSVGRVARSWATQPRSEVRVLAYRLLARAAVDQHVGRAMRRQLYEWAEDPSLPARLAHMILAVCERVLTHTHPDVAIVRLRLLTLHSAPAVSAAAREVLVRLADDARLSRRILAALAKSSRIDHALFAVLAAPHRVDHHPWTRARLIECWRAALNDRAVEQWSPLVQAWLAEAGTRADLLDVLAAAAGDDEARAARLFVVARDWARRADGGAAVFAALRDRIDRQQGVAEWWDDGRTELSR</sequence>
<dbReference type="SUPFAM" id="SSF52540">
    <property type="entry name" value="P-loop containing nucleoside triphosphate hydrolases"/>
    <property type="match status" value="1"/>
</dbReference>
<evidence type="ECO:0000313" key="2">
    <source>
        <dbReference type="EMBL" id="NIH78972.1"/>
    </source>
</evidence>
<protein>
    <recommendedName>
        <fullName evidence="4">ATP-binding protein</fullName>
    </recommendedName>
</protein>